<evidence type="ECO:0000256" key="10">
    <source>
        <dbReference type="ARBA" id="ARBA00047448"/>
    </source>
</evidence>
<evidence type="ECO:0000256" key="5">
    <source>
        <dbReference type="ARBA" id="ARBA00022723"/>
    </source>
</evidence>
<dbReference type="InterPro" id="IPR036073">
    <property type="entry name" value="Desulfoferrodoxin_Fe-bd_dom_sf"/>
</dbReference>
<keyword evidence="6" id="KW-0249">Electron transport</keyword>
<dbReference type="STRING" id="258515.SAMN05192585_12631"/>
<dbReference type="SUPFAM" id="SSF57802">
    <property type="entry name" value="Rubredoxin-like"/>
    <property type="match status" value="1"/>
</dbReference>
<keyword evidence="7" id="KW-0408">Iron</keyword>
<evidence type="ECO:0000256" key="1">
    <source>
        <dbReference type="ARBA" id="ARBA00005941"/>
    </source>
</evidence>
<dbReference type="GO" id="GO:0050605">
    <property type="term" value="F:superoxide reductase activity"/>
    <property type="evidence" value="ECO:0007669"/>
    <property type="project" value="UniProtKB-EC"/>
</dbReference>
<proteinExistence type="inferred from homology"/>
<name>A0A1H0D3S7_9FIRM</name>
<dbReference type="AlphaFoldDB" id="A0A1H0D3S7"/>
<dbReference type="EMBL" id="FNID01000026">
    <property type="protein sequence ID" value="SDN64812.1"/>
    <property type="molecule type" value="Genomic_DNA"/>
</dbReference>
<dbReference type="Pfam" id="PF01880">
    <property type="entry name" value="Desulfoferrodox"/>
    <property type="match status" value="1"/>
</dbReference>
<accession>A0A1H0D3S7</accession>
<comment type="function">
    <text evidence="8">Catalyzes the one-electron reduction of superoxide anion radical to hydrogen peroxide at a nonheme ferrous iron center. Plays a fundamental role in case of oxidative stress via its superoxide detoxification activity.</text>
</comment>
<sequence length="128" mass="13959">MKGEPKFFLCKECNNLVGMIFEGGGALSCCGQKMKELVPNTTEAAGEKHLPVISIDGNTVTVKVGEVAHPMLPEHHIDWIYINTSKGGQRKSLEIGAEPKAVFELAEGEKLVSAYAYCNLHSLWVTKV</sequence>
<dbReference type="PANTHER" id="PTHR36541:SF1">
    <property type="entry name" value="SUPEROXIDE REDUCTASE-RELATED"/>
    <property type="match status" value="1"/>
</dbReference>
<evidence type="ECO:0000256" key="7">
    <source>
        <dbReference type="ARBA" id="ARBA00023004"/>
    </source>
</evidence>
<reference evidence="13 14" key="1">
    <citation type="submission" date="2016-10" db="EMBL/GenBank/DDBJ databases">
        <authorList>
            <person name="de Groot N.N."/>
        </authorList>
    </citation>
    <scope>NUCLEOTIDE SEQUENCE [LARGE SCALE GENOMIC DNA]</scope>
    <source>
        <strain evidence="13 14">CGMCC 1.5012</strain>
    </source>
</reference>
<protein>
    <recommendedName>
        <fullName evidence="3">Desulfoferrodoxin</fullName>
        <ecNumber evidence="2">1.15.1.2</ecNumber>
    </recommendedName>
    <alternativeName>
        <fullName evidence="9">Superoxide reductase</fullName>
    </alternativeName>
</protein>
<gene>
    <name evidence="13" type="ORF">SAMN05192585_12631</name>
</gene>
<keyword evidence="4" id="KW-0813">Transport</keyword>
<dbReference type="InterPro" id="IPR004462">
    <property type="entry name" value="Desulfoferrodoxin_N"/>
</dbReference>
<dbReference type="NCBIfam" id="TIGR00332">
    <property type="entry name" value="neela_ferrous"/>
    <property type="match status" value="1"/>
</dbReference>
<dbReference type="RefSeq" id="WP_092641469.1">
    <property type="nucleotide sequence ID" value="NZ_FNID01000026.1"/>
</dbReference>
<dbReference type="InterPro" id="IPR051233">
    <property type="entry name" value="Desulfoferrodoxin_SOR"/>
</dbReference>
<evidence type="ECO:0000313" key="14">
    <source>
        <dbReference type="Proteomes" id="UP000199182"/>
    </source>
</evidence>
<dbReference type="InterPro" id="IPR002742">
    <property type="entry name" value="Desulfoferrodoxin_Fe-bd_dom"/>
</dbReference>
<keyword evidence="14" id="KW-1185">Reference proteome</keyword>
<dbReference type="PANTHER" id="PTHR36541">
    <property type="entry name" value="SUPEROXIDE REDUCTASE-RELATED"/>
    <property type="match status" value="1"/>
</dbReference>
<evidence type="ECO:0000256" key="3">
    <source>
        <dbReference type="ARBA" id="ARBA00014839"/>
    </source>
</evidence>
<evidence type="ECO:0000313" key="13">
    <source>
        <dbReference type="EMBL" id="SDN64812.1"/>
    </source>
</evidence>
<feature type="domain" description="Desulfoferrodoxin N-terminal" evidence="12">
    <location>
        <begin position="8"/>
        <end position="36"/>
    </location>
</feature>
<evidence type="ECO:0000256" key="2">
    <source>
        <dbReference type="ARBA" id="ARBA00012679"/>
    </source>
</evidence>
<dbReference type="SUPFAM" id="SSF49367">
    <property type="entry name" value="Superoxide reductase-like"/>
    <property type="match status" value="1"/>
</dbReference>
<keyword evidence="5" id="KW-0479">Metal-binding</keyword>
<dbReference type="Proteomes" id="UP000199182">
    <property type="component" value="Unassembled WGS sequence"/>
</dbReference>
<dbReference type="EC" id="1.15.1.2" evidence="2"/>
<dbReference type="Pfam" id="PF06397">
    <property type="entry name" value="Desulfoferrod_N"/>
    <property type="match status" value="1"/>
</dbReference>
<dbReference type="OrthoDB" id="9813152at2"/>
<comment type="catalytic activity">
    <reaction evidence="10">
        <text>reduced [rubredoxin] + superoxide + 2 H(+) = oxidized [rubredoxin] + H2O2</text>
        <dbReference type="Rhea" id="RHEA:21324"/>
        <dbReference type="Rhea" id="RHEA-COMP:10302"/>
        <dbReference type="Rhea" id="RHEA-COMP:10303"/>
        <dbReference type="ChEBI" id="CHEBI:15378"/>
        <dbReference type="ChEBI" id="CHEBI:16240"/>
        <dbReference type="ChEBI" id="CHEBI:18421"/>
        <dbReference type="ChEBI" id="CHEBI:29033"/>
        <dbReference type="ChEBI" id="CHEBI:29034"/>
        <dbReference type="EC" id="1.15.1.2"/>
    </reaction>
</comment>
<evidence type="ECO:0000256" key="6">
    <source>
        <dbReference type="ARBA" id="ARBA00022982"/>
    </source>
</evidence>
<comment type="similarity">
    <text evidence="1">Belongs to the desulfoferrodoxin family.</text>
</comment>
<organism evidence="13 14">
    <name type="scientific">Acetanaerobacterium elongatum</name>
    <dbReference type="NCBI Taxonomy" id="258515"/>
    <lineage>
        <taxon>Bacteria</taxon>
        <taxon>Bacillati</taxon>
        <taxon>Bacillota</taxon>
        <taxon>Clostridia</taxon>
        <taxon>Eubacteriales</taxon>
        <taxon>Oscillospiraceae</taxon>
        <taxon>Acetanaerobacterium</taxon>
    </lineage>
</organism>
<evidence type="ECO:0000259" key="11">
    <source>
        <dbReference type="Pfam" id="PF01880"/>
    </source>
</evidence>
<feature type="domain" description="Desulfoferrodoxin ferrous iron-binding" evidence="11">
    <location>
        <begin position="42"/>
        <end position="126"/>
    </location>
</feature>
<evidence type="ECO:0000256" key="9">
    <source>
        <dbReference type="ARBA" id="ARBA00031398"/>
    </source>
</evidence>
<dbReference type="Gene3D" id="2.60.40.730">
    <property type="entry name" value="SOR catalytic domain"/>
    <property type="match status" value="1"/>
</dbReference>
<evidence type="ECO:0000256" key="4">
    <source>
        <dbReference type="ARBA" id="ARBA00022448"/>
    </source>
</evidence>
<evidence type="ECO:0000259" key="12">
    <source>
        <dbReference type="Pfam" id="PF06397"/>
    </source>
</evidence>
<evidence type="ECO:0000256" key="8">
    <source>
        <dbReference type="ARBA" id="ARBA00024690"/>
    </source>
</evidence>
<dbReference type="GO" id="GO:0005506">
    <property type="term" value="F:iron ion binding"/>
    <property type="evidence" value="ECO:0007669"/>
    <property type="project" value="InterPro"/>
</dbReference>